<dbReference type="GO" id="GO:0008829">
    <property type="term" value="F:dCTP deaminase activity"/>
    <property type="evidence" value="ECO:0007669"/>
    <property type="project" value="UniProtKB-EC"/>
</dbReference>
<dbReference type="AlphaFoldDB" id="A0A7H1N022"/>
<dbReference type="Pfam" id="PF22569">
    <property type="entry name" value="DCD_C"/>
    <property type="match status" value="1"/>
</dbReference>
<evidence type="ECO:0000259" key="2">
    <source>
        <dbReference type="Pfam" id="PF22569"/>
    </source>
</evidence>
<reference evidence="3 4" key="1">
    <citation type="submission" date="2020-05" db="EMBL/GenBank/DDBJ databases">
        <title>Complete closed genome sequence of Defluviicoccus vanus.</title>
        <authorList>
            <person name="Bessarab I."/>
            <person name="Arumugam K."/>
            <person name="Maszenan A.M."/>
            <person name="Seviour R.J."/>
            <person name="Williams R.B."/>
        </authorList>
    </citation>
    <scope>NUCLEOTIDE SEQUENCE [LARGE SCALE GENOMIC DNA]</scope>
    <source>
        <strain evidence="3 4">Ben 114</strain>
    </source>
</reference>
<dbReference type="PANTHER" id="PTHR42680">
    <property type="entry name" value="DCTP DEAMINASE"/>
    <property type="match status" value="1"/>
</dbReference>
<dbReference type="SUPFAM" id="SSF51283">
    <property type="entry name" value="dUTPase-like"/>
    <property type="match status" value="2"/>
</dbReference>
<evidence type="ECO:0000313" key="4">
    <source>
        <dbReference type="Proteomes" id="UP000516369"/>
    </source>
</evidence>
<dbReference type="EMBL" id="CP053923">
    <property type="protein sequence ID" value="QNT69058.1"/>
    <property type="molecule type" value="Genomic_DNA"/>
</dbReference>
<keyword evidence="4" id="KW-1185">Reference proteome</keyword>
<proteinExistence type="predicted"/>
<dbReference type="Proteomes" id="UP000516369">
    <property type="component" value="Chromosome"/>
</dbReference>
<feature type="domain" description="2'-deoxycytidine 5'-triphosphate deaminase N-terminal" evidence="1">
    <location>
        <begin position="23"/>
        <end position="184"/>
    </location>
</feature>
<dbReference type="Pfam" id="PF06559">
    <property type="entry name" value="DCD_N"/>
    <property type="match status" value="1"/>
</dbReference>
<dbReference type="NCBIfam" id="NF005734">
    <property type="entry name" value="PRK07559.1"/>
    <property type="match status" value="1"/>
</dbReference>
<evidence type="ECO:0000313" key="3">
    <source>
        <dbReference type="EMBL" id="QNT69058.1"/>
    </source>
</evidence>
<evidence type="ECO:0000259" key="1">
    <source>
        <dbReference type="Pfam" id="PF06559"/>
    </source>
</evidence>
<dbReference type="GO" id="GO:0009394">
    <property type="term" value="P:2'-deoxyribonucleotide metabolic process"/>
    <property type="evidence" value="ECO:0007669"/>
    <property type="project" value="InterPro"/>
</dbReference>
<dbReference type="EC" id="3.5.4.13" evidence="3"/>
<keyword evidence="3" id="KW-0378">Hydrolase</keyword>
<protein>
    <submittedName>
        <fullName evidence="3">2'-deoxycytidine 5'-triphosphate deaminase</fullName>
        <ecNumber evidence="3">3.5.4.13</ecNumber>
    </submittedName>
</protein>
<gene>
    <name evidence="3" type="ORF">HQ394_06440</name>
</gene>
<accession>A0A7H1N022</accession>
<feature type="domain" description="2'-deoxycytidine 5'-triphosphate deaminase C-terminal" evidence="2">
    <location>
        <begin position="200"/>
        <end position="367"/>
    </location>
</feature>
<dbReference type="InterPro" id="IPR053811">
    <property type="entry name" value="DCD_C"/>
</dbReference>
<name>A0A7H1N022_9PROT</name>
<dbReference type="KEGG" id="dvn:HQ394_06440"/>
<dbReference type="InterPro" id="IPR036157">
    <property type="entry name" value="dUTPase-like_sf"/>
</dbReference>
<organism evidence="3 4">
    <name type="scientific">Defluviicoccus vanus</name>
    <dbReference type="NCBI Taxonomy" id="111831"/>
    <lineage>
        <taxon>Bacteria</taxon>
        <taxon>Pseudomonadati</taxon>
        <taxon>Pseudomonadota</taxon>
        <taxon>Alphaproteobacteria</taxon>
        <taxon>Rhodospirillales</taxon>
        <taxon>Rhodospirillaceae</taxon>
        <taxon>Defluviicoccus</taxon>
    </lineage>
</organism>
<dbReference type="Gene3D" id="2.70.40.10">
    <property type="match status" value="2"/>
</dbReference>
<sequence length="370" mass="40223">MVGSSQPETIGAAATAALLPSAVGILPSQALRALTLQGVIHSETPITDAQVQPASLDLRLGGVAYRMRASFLPGPDATVMEQVDAFSMHRFDLADGAVLEKGCVYIVPLLESLCLPPHMVGLANPKSSTGRLDVFTRLITDRSEYFDQVAAGYHGPLFIEISSRTFSIVVRRGLSLNQLRLQQGMAMQRGIGDDGGQPQLYGVPLTVDLAGDSRSPVAYRAHHHTDLLDLSRIGHYDPAEFWEVVRPDRRGQLVLNPGDFYLLASKEAVAVPADQAAEMRPYDTHVGEFRVHYAGFFDPGFGVAETGGDGSRAVLEIRSFEVPFALRHGQLIGRLIYEQLTERPDKLYGATIGSAYPRQGLALAKQFRRG</sequence>
<dbReference type="InterPro" id="IPR010550">
    <property type="entry name" value="DCD_N"/>
</dbReference>
<dbReference type="RefSeq" id="WP_190262570.1">
    <property type="nucleotide sequence ID" value="NZ_CP053923.1"/>
</dbReference>
<dbReference type="PANTHER" id="PTHR42680:SF3">
    <property type="entry name" value="DCTP DEAMINASE"/>
    <property type="match status" value="1"/>
</dbReference>